<dbReference type="PANTHER" id="PTHR11533:SF294">
    <property type="entry name" value="THYROTROPIN-RELEASING HORMONE-DEGRADING ECTOENZYME"/>
    <property type="match status" value="1"/>
</dbReference>
<proteinExistence type="inferred from homology"/>
<evidence type="ECO:0000259" key="17">
    <source>
        <dbReference type="Pfam" id="PF01433"/>
    </source>
</evidence>
<evidence type="ECO:0000256" key="14">
    <source>
        <dbReference type="ARBA" id="ARBA00023288"/>
    </source>
</evidence>
<comment type="cofactor">
    <cofactor evidence="1">
        <name>Zn(2+)</name>
        <dbReference type="ChEBI" id="CHEBI:29105"/>
    </cofactor>
</comment>
<keyword evidence="14" id="KW-0449">Lipoprotein</keyword>
<keyword evidence="5" id="KW-0336">GPI-anchor</keyword>
<dbReference type="GO" id="GO:0005737">
    <property type="term" value="C:cytoplasm"/>
    <property type="evidence" value="ECO:0007669"/>
    <property type="project" value="TreeGrafter"/>
</dbReference>
<organism evidence="20 21">
    <name type="scientific">Ooceraea biroi</name>
    <name type="common">Clonal raider ant</name>
    <name type="synonym">Cerapachys biroi</name>
    <dbReference type="NCBI Taxonomy" id="2015173"/>
    <lineage>
        <taxon>Eukaryota</taxon>
        <taxon>Metazoa</taxon>
        <taxon>Ecdysozoa</taxon>
        <taxon>Arthropoda</taxon>
        <taxon>Hexapoda</taxon>
        <taxon>Insecta</taxon>
        <taxon>Pterygota</taxon>
        <taxon>Neoptera</taxon>
        <taxon>Endopterygota</taxon>
        <taxon>Hymenoptera</taxon>
        <taxon>Apocrita</taxon>
        <taxon>Aculeata</taxon>
        <taxon>Formicoidea</taxon>
        <taxon>Formicidae</taxon>
        <taxon>Dorylinae</taxon>
        <taxon>Ooceraea</taxon>
    </lineage>
</organism>
<evidence type="ECO:0000256" key="7">
    <source>
        <dbReference type="ARBA" id="ARBA00022723"/>
    </source>
</evidence>
<dbReference type="Gene3D" id="2.60.40.1730">
    <property type="entry name" value="tricorn interacting facor f3 domain"/>
    <property type="match status" value="1"/>
</dbReference>
<dbReference type="InterPro" id="IPR050344">
    <property type="entry name" value="Peptidase_M1_aminopeptidases"/>
</dbReference>
<evidence type="ECO:0000256" key="6">
    <source>
        <dbReference type="ARBA" id="ARBA00022670"/>
    </source>
</evidence>
<dbReference type="GO" id="GO:0043171">
    <property type="term" value="P:peptide catabolic process"/>
    <property type="evidence" value="ECO:0007669"/>
    <property type="project" value="TreeGrafter"/>
</dbReference>
<evidence type="ECO:0000256" key="1">
    <source>
        <dbReference type="ARBA" id="ARBA00001947"/>
    </source>
</evidence>
<dbReference type="Pfam" id="PF01433">
    <property type="entry name" value="Peptidase_M1"/>
    <property type="match status" value="1"/>
</dbReference>
<dbReference type="Gene3D" id="2.60.40.1910">
    <property type="match status" value="1"/>
</dbReference>
<dbReference type="GO" id="GO:0008270">
    <property type="term" value="F:zinc ion binding"/>
    <property type="evidence" value="ECO:0007669"/>
    <property type="project" value="InterPro"/>
</dbReference>
<keyword evidence="12 16" id="KW-0472">Membrane</keyword>
<evidence type="ECO:0000256" key="12">
    <source>
        <dbReference type="ARBA" id="ARBA00023136"/>
    </source>
</evidence>
<sequence length="1190" mass="134294">MLKLIRGRSEAHEQDLEAVSRCVYEHAPLGYHGFLHHGEPISMTSTARAFRTLLTSHASLTRDSSRCDDETDDERRQSTETIMSLALDLDYCLLLNLRDSGFMIQAIHHLKITADCMMQTYSGNIAMPHPSEKTIHHHRKDGWFLTYKKILSFVVLIVIALIVAGLIGWNIGTMPKARIYDPLALIEDDTEESEVIVDSISPFVHPLRYRLELMPPTDSVNATSKLKGRVVIEFRIDDTPSLNKLSLNARNITTTRYKLLFMEENNARGKRRRRRHADNSNSDQKLVTSADNATTLNLTVTSSSPQLENQKGTVENVTDYPAVTNVTFFGNETSSRGENSSVTTEASANATTSGPTSTIVTSGNGNVTEVEIQRYEVDANNGLHVIHPASAMSPGTYSLEIDYEILPDGKAIYSASFNESSEGKLLIGTRLKPMGASHLLPIFDDVNLKAVFSVSVARVRGARVLSNMPLNVSTNTSDDWMMDIFKDTPLLSPHNLAFVMGEIESLGTTKAGSDNATATFWGDPKRRSRGMYLLDKLEQIVAFLSDVFSMRYPLPKLDIVALPSRIVDNAGSPGLISIKQSLFYAADRSPMVTKTDALSTLISLIGEQWLGGVVNMNNWTDVWLLEGSMLHLRHVMIEKIDSLLDSSHAFLTDVQWDAMEEDGYSVSRPLRSNVNLANMDFSDDNNRHKKGACLIRMLHGAINDTAFRNGYRKFVARWNYSTATIDDFWEAMAEETVDLPTDIALSEVMNSWISHRGYPIVSVRRDYEKGTAAIEQQRFTYEQSLSDTQPTWYVPLDYINKTSNDWSSPTKTWLHSEAEMTVDNVGAQDSWVVFNVNKTGYYRVHYDEKNWKLLTKALEENHEVFPEETRASLVDDVLGLAAVGLTKYATAFDFIKYMQMKERHYAPWGALMRHLLKLNGLLYETSGFSDFQVVLSYLGEKKQINSEFTLKFTSQLYSDAGWKVDEGSRLTLTALTIACAFENAECLEWSRNHFAKLKDHPDADEVVPAYAREVLYCTIARYGTRNEWNYFVERANSTTDQEEKYRLLSAFACFQTPWILQSLLSELLEGKMYNEEETQRILKSFPQNPVAAQIAYKFVRNNWQIMVTRFSKSRPTLKAFARATMNGLISDEDLEDFQTFSGDNLESIKTVGYTMAMVEAHANFAITWLKQSLPEVQEWLTANNATQTST</sequence>
<dbReference type="Proteomes" id="UP000279307">
    <property type="component" value="Chromosome 4"/>
</dbReference>
<comment type="subcellular location">
    <subcellularLocation>
        <location evidence="2">Cell membrane</location>
        <topology evidence="2">Lipid-anchor</topology>
        <topology evidence="2">GPI-anchor</topology>
    </subcellularLocation>
</comment>
<accession>A0A3L8DUL5</accession>
<name>A0A3L8DUL5_OOCBI</name>
<dbReference type="Gene3D" id="1.10.390.10">
    <property type="entry name" value="Neutral Protease Domain 2"/>
    <property type="match status" value="1"/>
</dbReference>
<dbReference type="SUPFAM" id="SSF63737">
    <property type="entry name" value="Leukotriene A4 hydrolase N-terminal domain"/>
    <property type="match status" value="1"/>
</dbReference>
<comment type="similarity">
    <text evidence="3">Belongs to the peptidase M1 family.</text>
</comment>
<keyword evidence="11" id="KW-0482">Metalloprotease</keyword>
<keyword evidence="4" id="KW-1003">Cell membrane</keyword>
<dbReference type="GO" id="GO:0098552">
    <property type="term" value="C:side of membrane"/>
    <property type="evidence" value="ECO:0007669"/>
    <property type="project" value="UniProtKB-KW"/>
</dbReference>
<evidence type="ECO:0000256" key="15">
    <source>
        <dbReference type="SAM" id="MobiDB-lite"/>
    </source>
</evidence>
<feature type="transmembrane region" description="Helical" evidence="16">
    <location>
        <begin position="150"/>
        <end position="169"/>
    </location>
</feature>
<dbReference type="GO" id="GO:0006508">
    <property type="term" value="P:proteolysis"/>
    <property type="evidence" value="ECO:0007669"/>
    <property type="project" value="UniProtKB-KW"/>
</dbReference>
<feature type="compositionally biased region" description="Polar residues" evidence="15">
    <location>
        <begin position="279"/>
        <end position="289"/>
    </location>
</feature>
<dbReference type="SUPFAM" id="SSF55486">
    <property type="entry name" value="Metalloproteases ('zincins'), catalytic domain"/>
    <property type="match status" value="1"/>
</dbReference>
<feature type="domain" description="ERAP1-like C-terminal" evidence="18">
    <location>
        <begin position="831"/>
        <end position="1160"/>
    </location>
</feature>
<keyword evidence="16" id="KW-1133">Transmembrane helix</keyword>
<dbReference type="EMBL" id="QOIP01000004">
    <property type="protein sequence ID" value="RLU23863.1"/>
    <property type="molecule type" value="Genomic_DNA"/>
</dbReference>
<dbReference type="OrthoDB" id="10031169at2759"/>
<dbReference type="Pfam" id="PF11838">
    <property type="entry name" value="ERAP1_C"/>
    <property type="match status" value="1"/>
</dbReference>
<dbReference type="AlphaFoldDB" id="A0A3L8DUL5"/>
<dbReference type="PANTHER" id="PTHR11533">
    <property type="entry name" value="PROTEASE M1 ZINC METALLOPROTEASE"/>
    <property type="match status" value="1"/>
</dbReference>
<evidence type="ECO:0000259" key="18">
    <source>
        <dbReference type="Pfam" id="PF11838"/>
    </source>
</evidence>
<dbReference type="Gene3D" id="1.25.50.20">
    <property type="match status" value="1"/>
</dbReference>
<evidence type="ECO:0000256" key="9">
    <source>
        <dbReference type="ARBA" id="ARBA00022801"/>
    </source>
</evidence>
<evidence type="ECO:0000256" key="13">
    <source>
        <dbReference type="ARBA" id="ARBA00023180"/>
    </source>
</evidence>
<evidence type="ECO:0000256" key="8">
    <source>
        <dbReference type="ARBA" id="ARBA00022729"/>
    </source>
</evidence>
<keyword evidence="6" id="KW-0645">Protease</keyword>
<dbReference type="GO" id="GO:0042277">
    <property type="term" value="F:peptide binding"/>
    <property type="evidence" value="ECO:0007669"/>
    <property type="project" value="TreeGrafter"/>
</dbReference>
<dbReference type="InterPro" id="IPR027268">
    <property type="entry name" value="Peptidase_M4/M1_CTD_sf"/>
</dbReference>
<dbReference type="Pfam" id="PF17900">
    <property type="entry name" value="Peptidase_M1_N"/>
    <property type="match status" value="1"/>
</dbReference>
<evidence type="ECO:0000256" key="3">
    <source>
        <dbReference type="ARBA" id="ARBA00010136"/>
    </source>
</evidence>
<evidence type="ECO:0000256" key="2">
    <source>
        <dbReference type="ARBA" id="ARBA00004609"/>
    </source>
</evidence>
<keyword evidence="8" id="KW-0732">Signal</keyword>
<comment type="caution">
    <text evidence="20">The sequence shown here is derived from an EMBL/GenBank/DDBJ whole genome shotgun (WGS) entry which is preliminary data.</text>
</comment>
<evidence type="ECO:0000256" key="4">
    <source>
        <dbReference type="ARBA" id="ARBA00022475"/>
    </source>
</evidence>
<evidence type="ECO:0000256" key="11">
    <source>
        <dbReference type="ARBA" id="ARBA00023049"/>
    </source>
</evidence>
<evidence type="ECO:0000256" key="10">
    <source>
        <dbReference type="ARBA" id="ARBA00022833"/>
    </source>
</evidence>
<keyword evidence="9" id="KW-0378">Hydrolase</keyword>
<dbReference type="FunFam" id="2.60.40.1910:FF:000008">
    <property type="entry name" value="Aminopeptidase"/>
    <property type="match status" value="1"/>
</dbReference>
<evidence type="ECO:0000256" key="16">
    <source>
        <dbReference type="SAM" id="Phobius"/>
    </source>
</evidence>
<dbReference type="InterPro" id="IPR024571">
    <property type="entry name" value="ERAP1-like_C_dom"/>
</dbReference>
<dbReference type="GO" id="GO:0005615">
    <property type="term" value="C:extracellular space"/>
    <property type="evidence" value="ECO:0007669"/>
    <property type="project" value="TreeGrafter"/>
</dbReference>
<dbReference type="InterPro" id="IPR045357">
    <property type="entry name" value="Aminopeptidase_N-like_N"/>
</dbReference>
<keyword evidence="16" id="KW-0812">Transmembrane</keyword>
<evidence type="ECO:0000256" key="5">
    <source>
        <dbReference type="ARBA" id="ARBA00022622"/>
    </source>
</evidence>
<evidence type="ECO:0000313" key="20">
    <source>
        <dbReference type="EMBL" id="RLU23863.1"/>
    </source>
</evidence>
<dbReference type="InterPro" id="IPR014782">
    <property type="entry name" value="Peptidase_M1_dom"/>
</dbReference>
<dbReference type="GO" id="GO:0070006">
    <property type="term" value="F:metalloaminopeptidase activity"/>
    <property type="evidence" value="ECO:0007669"/>
    <property type="project" value="TreeGrafter"/>
</dbReference>
<feature type="region of interest" description="Disordered" evidence="15">
    <location>
        <begin position="265"/>
        <end position="289"/>
    </location>
</feature>
<evidence type="ECO:0008006" key="22">
    <source>
        <dbReference type="Google" id="ProtNLM"/>
    </source>
</evidence>
<evidence type="ECO:0000313" key="21">
    <source>
        <dbReference type="Proteomes" id="UP000279307"/>
    </source>
</evidence>
<dbReference type="GO" id="GO:0005886">
    <property type="term" value="C:plasma membrane"/>
    <property type="evidence" value="ECO:0007669"/>
    <property type="project" value="UniProtKB-SubCell"/>
</dbReference>
<keyword evidence="13" id="KW-0325">Glycoprotein</keyword>
<feature type="region of interest" description="Disordered" evidence="15">
    <location>
        <begin position="330"/>
        <end position="363"/>
    </location>
</feature>
<gene>
    <name evidence="20" type="ORF">DMN91_004071</name>
</gene>
<reference evidence="20 21" key="1">
    <citation type="journal article" date="2018" name="Genome Res.">
        <title>The genomic architecture and molecular evolution of ant odorant receptors.</title>
        <authorList>
            <person name="McKenzie S.K."/>
            <person name="Kronauer D.J.C."/>
        </authorList>
    </citation>
    <scope>NUCLEOTIDE SEQUENCE [LARGE SCALE GENOMIC DNA]</scope>
    <source>
        <strain evidence="20">Clonal line C1</strain>
    </source>
</reference>
<protein>
    <recommendedName>
        <fullName evidence="22">Thyrotropin-releasing hormone-degrading ectoenzyme</fullName>
    </recommendedName>
</protein>
<keyword evidence="10" id="KW-0862">Zinc</keyword>
<feature type="domain" description="Aminopeptidase N-like N-terminal" evidence="19">
    <location>
        <begin position="357"/>
        <end position="492"/>
    </location>
</feature>
<keyword evidence="7" id="KW-0479">Metal-binding</keyword>
<feature type="domain" description="Peptidase M1 membrane alanine aminopeptidase" evidence="17">
    <location>
        <begin position="533"/>
        <end position="752"/>
    </location>
</feature>
<evidence type="ECO:0000259" key="19">
    <source>
        <dbReference type="Pfam" id="PF17900"/>
    </source>
</evidence>
<dbReference type="InterPro" id="IPR042097">
    <property type="entry name" value="Aminopeptidase_N-like_N_sf"/>
</dbReference>